<feature type="compositionally biased region" description="Polar residues" evidence="2">
    <location>
        <begin position="641"/>
        <end position="652"/>
    </location>
</feature>
<dbReference type="CDD" id="cd22744">
    <property type="entry name" value="OTU"/>
    <property type="match status" value="1"/>
</dbReference>
<dbReference type="InterPro" id="IPR043502">
    <property type="entry name" value="DNA/RNA_pol_sf"/>
</dbReference>
<dbReference type="InterPro" id="IPR018170">
    <property type="entry name" value="Aldo/ket_reductase_CS"/>
</dbReference>
<dbReference type="EMBL" id="CAXAMN010003669">
    <property type="protein sequence ID" value="CAK9005640.1"/>
    <property type="molecule type" value="Genomic_DNA"/>
</dbReference>
<dbReference type="InterPro" id="IPR050523">
    <property type="entry name" value="AKR_Detox_Biosynth"/>
</dbReference>
<dbReference type="SUPFAM" id="SSF56672">
    <property type="entry name" value="DNA/RNA polymerases"/>
    <property type="match status" value="1"/>
</dbReference>
<feature type="region of interest" description="Disordered" evidence="2">
    <location>
        <begin position="637"/>
        <end position="697"/>
    </location>
</feature>
<dbReference type="PANTHER" id="PTHR43364">
    <property type="entry name" value="NADH-SPECIFIC METHYLGLYOXAL REDUCTASE-RELATED"/>
    <property type="match status" value="1"/>
</dbReference>
<feature type="region of interest" description="Disordered" evidence="2">
    <location>
        <begin position="894"/>
        <end position="927"/>
    </location>
</feature>
<sequence>MSSTGHRQVLVPQLPTKGGFKLSQLGVGTWQWGNKLLWGYDTKQDETLKEVFETFTSSGASWFDTGDSYGTGELEGRAEELLGRFAKDAEQEGRPRVVLATKLAAYPWRLTPESMVSAVRGSLKRMGRVDIAQMHWSPRSYGFGFQEDALLDGLCKCYDLGLCRGVGLSNFGPQNLRRAAAILDARSVPLVLNQVQYSLLSPERESGVAEVCQELGVPLVAYSPLCLGLLAGRYQADGRKPESFLRSFLFSSLLSNAETQKLLSLLKEIGDCRSKTMAQVALNFALTEGQGCAIVGARNKQQVLENLGACGWSLNDNEVSALQAAARRAPKTQKQLLPAPPEAPGRDREGDVEADRRRGDARKGGVELRCAGEAFRQRLFELKLAAQEIFGVKFLRLVADGRLLDLRHTVQEAQLCDDFVDKPKHIAADLALRSPQIQASSLTGGQWSQQLAGKHSLIVGFLKLPRKEAEILLKDNGSKGVFTNILETAPARKPITWFSRAKEESSEAYFHRCVQTAKKRNTALFYKKSGSNNLGTVPTKEEEAEVHRTTFLGRGMPSTWEGEELISFLEQQGWKEIEIITKRFHSKKPEWRFLAKAPQADLNCYNYDIEEDMTITFVKAPTKPAKAVWEKSLRGVPRNWHQGNSTDSSSVRGPQLPATAGKARTVINEGTEPSERERSPRRFQGSTSNEPKIDGNHRCPTNPDEACKQGWSLADYGGNGDCCFRAVAGAQAWAQQSGNMSKDAARLAGAQLRMLAMKHARKHQDRLRAFWALDTEETTSERAGRKAPETLQDWIENMEKQQTYVDGLALQCLSEKTGLCLIIFRKDSDGWVRFVFAPKFSYTHQPQGVACGRKGASPAVLVLENKHYTALLPGAHVEVPTPWLFETQNKQADFSGAGEVSSEPSTPSAHTLCADEPDTPSVHTIRQDPAGPLRMHVVGTTENSFSSFSPKTGSEKSPATRDALRDRAPSFRTQLTNRSRAATIRSTAAPAADVNDSGEPQLAKAHNVPDQYTWTCNLCCQVLRNRLKRSLACSRRRHIAKSHPGKARLVRPAFKQHAQLASASSAIPVSQRAWECPKCHQGLPWMPKTALRASQLAHEKACYNLSARQMRKRCYKRASWQAKHQKLQEQNAAAKRGKTDEAIRIYNQTGPGFCFRIPAARFGHKQDHFSCARCTLVAQKWKDIRLHRCTGPESRQKVMQSPSRRGFWKRKRQLNPDVVSFLIENWQMTEPELMSLEKTLDAKKAKKGFCPPPNSVSLRRLCAPASEWIKDLTADGDVHPQPGPQATRGPQSMSIAMINADGANNAWAVCRWAVVHRPSVVIMQEICMPPDKQSDIAQFLSRHGYRSWFAVPQPVLSRSGCAQTFGGVAILVRHDKPAHLVQTHIRPDGQALMLQLAHALVVGVYLAPRSMNSDILPTLDEWAAAAKARCPICYFGDFNQLPSFGQRWSDLHGFGAVRAVHNSEGQECPTRWDGQRCIDWIWTSHPLMLHNLGFEATKFSDHKMIQCSLSYQQETVQSFKVIQTRKLAPSPEVTREMWQTALKEVWASASVPPSTSTDEEWEAFCTLAENAQVNAMLACGCKIPKPKHKRPKGTDIQVQPAESKSFRWTQEASFRELRLRKLLGRATEALSQVQKGKSVPHRLQQRIWTHVWVCKNKFQTLQQIQTWCQSELQICLKEAQQQRLTHWRDNMRSTVKNASKWIKKTNCLPVTSVFDPGFRNGAATATSQESLEAVLAFWQTVWNRDRPDPEEAFEFWHEGMPPSQSFAWTPIAAEELLTQAKRQDGSAAGVDGWSGSEISSWPLEAWNIFAVLLSRWFARQEMPRCFSKVRQCLLQKPNAKLRSTDGAIGAKDLRPISVQSCLWRVVASAWTRRPETRAWVKSWAHRTACGGLEGRGVAEAIDTLLQEFEKPNGGVLVSLDYAKCFDTINPAFALRCLEHVGCPKEILAALQMVWKQERWLCFQGDILPKSVDVSTSIPQGDALSPLTLLAVMAGLTGRVLQKEGNHTLVTFLDDRNFVTKTPERAAQLWETWKDMSAKVGLQENNSKVQVVPRKAAFRTRLEQAGFPTNSIVPSARVLGVDFTARLGAVHRPTQDQRVSDAAQRIARIDLLPLPYERKAFLIKCVAIPKAIWGAWNSTVPCKKLSLRLKKAAGGGHVAAANNLFSMLTGHGLSTEFCAGFHAFLHLAKQVRKSPRPWPRKASRGTWLGTVRRWLSSLGWHEQGAWKWFHPSVNHTIDFDAQVQTNDKLEHHQLRESWRRRQFRLFLATPRRDAQMLQEAQYNEARVTLARKTFQGSNTHARACMMGAVVSDARFARISNPQAPVLPCQWCSSEAAPTWRHMCWECEGFSNTRTFEPSDLFQQILGWPMGINHEYDAAVLAHLADVRRRLLDRRYRAI</sequence>
<evidence type="ECO:0000313" key="5">
    <source>
        <dbReference type="Proteomes" id="UP001642484"/>
    </source>
</evidence>
<dbReference type="InterPro" id="IPR005135">
    <property type="entry name" value="Endo/exonuclease/phosphatase"/>
</dbReference>
<dbReference type="Gene3D" id="3.90.70.80">
    <property type="match status" value="1"/>
</dbReference>
<dbReference type="Pfam" id="PF03372">
    <property type="entry name" value="Exo_endo_phos"/>
    <property type="match status" value="1"/>
</dbReference>
<organism evidence="4 5">
    <name type="scientific">Durusdinium trenchii</name>
    <dbReference type="NCBI Taxonomy" id="1381693"/>
    <lineage>
        <taxon>Eukaryota</taxon>
        <taxon>Sar</taxon>
        <taxon>Alveolata</taxon>
        <taxon>Dinophyceae</taxon>
        <taxon>Suessiales</taxon>
        <taxon>Symbiodiniaceae</taxon>
        <taxon>Durusdinium</taxon>
    </lineage>
</organism>
<evidence type="ECO:0000256" key="2">
    <source>
        <dbReference type="SAM" id="MobiDB-lite"/>
    </source>
</evidence>
<gene>
    <name evidence="4" type="ORF">CCMP2556_LOCUS8148</name>
</gene>
<name>A0ABP0IU73_9DINO</name>
<protein>
    <recommendedName>
        <fullName evidence="3">Reverse transcriptase domain-containing protein</fullName>
    </recommendedName>
</protein>
<dbReference type="PANTHER" id="PTHR43364:SF4">
    <property type="entry name" value="NAD(P)-LINKED OXIDOREDUCTASE SUPERFAMILY PROTEIN"/>
    <property type="match status" value="1"/>
</dbReference>
<dbReference type="Pfam" id="PF00078">
    <property type="entry name" value="RVT_1"/>
    <property type="match status" value="1"/>
</dbReference>
<feature type="compositionally biased region" description="Basic and acidic residues" evidence="2">
    <location>
        <begin position="344"/>
        <end position="360"/>
    </location>
</feature>
<dbReference type="PROSITE" id="PS50878">
    <property type="entry name" value="RT_POL"/>
    <property type="match status" value="1"/>
</dbReference>
<dbReference type="PROSITE" id="PS00062">
    <property type="entry name" value="ALDOKETO_REDUCTASE_2"/>
    <property type="match status" value="1"/>
</dbReference>
<keyword evidence="5" id="KW-1185">Reference proteome</keyword>
<accession>A0ABP0IU73</accession>
<dbReference type="Gene3D" id="3.60.10.10">
    <property type="entry name" value="Endonuclease/exonuclease/phosphatase"/>
    <property type="match status" value="1"/>
</dbReference>
<dbReference type="InterPro" id="IPR038765">
    <property type="entry name" value="Papain-like_cys_pep_sf"/>
</dbReference>
<feature type="compositionally biased region" description="Basic and acidic residues" evidence="2">
    <location>
        <begin position="958"/>
        <end position="969"/>
    </location>
</feature>
<dbReference type="SUPFAM" id="SSF56219">
    <property type="entry name" value="DNase I-like"/>
    <property type="match status" value="1"/>
</dbReference>
<dbReference type="SUPFAM" id="SSF54001">
    <property type="entry name" value="Cysteine proteinases"/>
    <property type="match status" value="1"/>
</dbReference>
<dbReference type="Gene3D" id="3.20.20.100">
    <property type="entry name" value="NADP-dependent oxidoreductase domain"/>
    <property type="match status" value="1"/>
</dbReference>
<feature type="domain" description="Reverse transcriptase" evidence="3">
    <location>
        <begin position="1815"/>
        <end position="2068"/>
    </location>
</feature>
<dbReference type="InterPro" id="IPR023210">
    <property type="entry name" value="NADP_OxRdtase_dom"/>
</dbReference>
<evidence type="ECO:0000259" key="3">
    <source>
        <dbReference type="PROSITE" id="PS50878"/>
    </source>
</evidence>
<dbReference type="Proteomes" id="UP001642484">
    <property type="component" value="Unassembled WGS sequence"/>
</dbReference>
<dbReference type="InterPro" id="IPR036691">
    <property type="entry name" value="Endo/exonu/phosph_ase_sf"/>
</dbReference>
<evidence type="ECO:0000256" key="1">
    <source>
        <dbReference type="ARBA" id="ARBA00023002"/>
    </source>
</evidence>
<keyword evidence="1" id="KW-0560">Oxidoreductase</keyword>
<proteinExistence type="predicted"/>
<reference evidence="4 5" key="1">
    <citation type="submission" date="2024-02" db="EMBL/GenBank/DDBJ databases">
        <authorList>
            <person name="Chen Y."/>
            <person name="Shah S."/>
            <person name="Dougan E. K."/>
            <person name="Thang M."/>
            <person name="Chan C."/>
        </authorList>
    </citation>
    <scope>NUCLEOTIDE SEQUENCE [LARGE SCALE GENOMIC DNA]</scope>
</reference>
<dbReference type="Pfam" id="PF00248">
    <property type="entry name" value="Aldo_ket_red"/>
    <property type="match status" value="1"/>
</dbReference>
<dbReference type="CDD" id="cd19093">
    <property type="entry name" value="AKR_AtPLR-like"/>
    <property type="match status" value="1"/>
</dbReference>
<evidence type="ECO:0000313" key="4">
    <source>
        <dbReference type="EMBL" id="CAK9005640.1"/>
    </source>
</evidence>
<feature type="region of interest" description="Disordered" evidence="2">
    <location>
        <begin position="328"/>
        <end position="360"/>
    </location>
</feature>
<feature type="compositionally biased region" description="Polar residues" evidence="2">
    <location>
        <begin position="942"/>
        <end position="957"/>
    </location>
</feature>
<dbReference type="InterPro" id="IPR000477">
    <property type="entry name" value="RT_dom"/>
</dbReference>
<dbReference type="SUPFAM" id="SSF51430">
    <property type="entry name" value="NAD(P)-linked oxidoreductase"/>
    <property type="match status" value="1"/>
</dbReference>
<dbReference type="InterPro" id="IPR036812">
    <property type="entry name" value="NAD(P)_OxRdtase_dom_sf"/>
</dbReference>
<feature type="region of interest" description="Disordered" evidence="2">
    <location>
        <begin position="942"/>
        <end position="980"/>
    </location>
</feature>
<comment type="caution">
    <text evidence="4">The sequence shown here is derived from an EMBL/GenBank/DDBJ whole genome shotgun (WGS) entry which is preliminary data.</text>
</comment>